<dbReference type="EMBL" id="JACHNF010000001">
    <property type="protein sequence ID" value="MBB5980658.1"/>
    <property type="molecule type" value="Genomic_DNA"/>
</dbReference>
<evidence type="ECO:0000313" key="3">
    <source>
        <dbReference type="Proteomes" id="UP000558997"/>
    </source>
</evidence>
<dbReference type="Proteomes" id="UP000558997">
    <property type="component" value="Unassembled WGS sequence"/>
</dbReference>
<gene>
    <name evidence="2" type="ORF">HDA44_003999</name>
</gene>
<dbReference type="RefSeq" id="WP_184836570.1">
    <property type="nucleotide sequence ID" value="NZ_BAAAVN010000003.1"/>
</dbReference>
<dbReference type="GO" id="GO:0016829">
    <property type="term" value="F:lyase activity"/>
    <property type="evidence" value="ECO:0007669"/>
    <property type="project" value="UniProtKB-KW"/>
</dbReference>
<dbReference type="EC" id="4.2.1.-" evidence="2"/>
<evidence type="ECO:0000256" key="1">
    <source>
        <dbReference type="SAM" id="SignalP"/>
    </source>
</evidence>
<feature type="signal peptide" evidence="1">
    <location>
        <begin position="1"/>
        <end position="25"/>
    </location>
</feature>
<sequence length="209" mass="21950">MATYRSLVVLAVLPLLIVQLPPAQAASAAQPVASYACRANTKFGQHTLSLRQGVNAKAPATVRPNTRFTIAVDLQPGALPSEVKGFKLKEVRDLALRVPVPANSVYLSASLSGGSGLNSTPSIQRDGNVVVVKVAGPIPGGANYELPTLSVRLRSGGRGTAVETRLKGSSYDDPGLTLQAKIKWKFITTTAPVACFPNPNPALTRTVVR</sequence>
<protein>
    <submittedName>
        <fullName evidence="2">Dehydratase</fullName>
        <ecNumber evidence="2">4.2.1.-</ecNumber>
    </submittedName>
</protein>
<keyword evidence="3" id="KW-1185">Reference proteome</keyword>
<organism evidence="2 3">
    <name type="scientific">Kribbella solani</name>
    <dbReference type="NCBI Taxonomy" id="236067"/>
    <lineage>
        <taxon>Bacteria</taxon>
        <taxon>Bacillati</taxon>
        <taxon>Actinomycetota</taxon>
        <taxon>Actinomycetes</taxon>
        <taxon>Propionibacteriales</taxon>
        <taxon>Kribbellaceae</taxon>
        <taxon>Kribbella</taxon>
    </lineage>
</organism>
<comment type="caution">
    <text evidence="2">The sequence shown here is derived from an EMBL/GenBank/DDBJ whole genome shotgun (WGS) entry which is preliminary data.</text>
</comment>
<accession>A0A841DZM7</accession>
<dbReference type="AlphaFoldDB" id="A0A841DZM7"/>
<proteinExistence type="predicted"/>
<evidence type="ECO:0000313" key="2">
    <source>
        <dbReference type="EMBL" id="MBB5980658.1"/>
    </source>
</evidence>
<feature type="chain" id="PRO_5032747622" evidence="1">
    <location>
        <begin position="26"/>
        <end position="209"/>
    </location>
</feature>
<keyword evidence="1" id="KW-0732">Signal</keyword>
<keyword evidence="2" id="KW-0456">Lyase</keyword>
<name>A0A841DZM7_9ACTN</name>
<reference evidence="2 3" key="1">
    <citation type="submission" date="2020-08" db="EMBL/GenBank/DDBJ databases">
        <title>Sequencing the genomes of 1000 actinobacteria strains.</title>
        <authorList>
            <person name="Klenk H.-P."/>
        </authorList>
    </citation>
    <scope>NUCLEOTIDE SEQUENCE [LARGE SCALE GENOMIC DNA]</scope>
    <source>
        <strain evidence="2 3">DSM 17294</strain>
    </source>
</reference>